<dbReference type="InParanoid" id="A0A067MNQ1"/>
<evidence type="ECO:0000313" key="2">
    <source>
        <dbReference type="Proteomes" id="UP000027195"/>
    </source>
</evidence>
<dbReference type="Proteomes" id="UP000027195">
    <property type="component" value="Unassembled WGS sequence"/>
</dbReference>
<gene>
    <name evidence="1" type="ORF">BOTBODRAFT_369723</name>
</gene>
<accession>A0A067MNQ1</accession>
<dbReference type="HOGENOM" id="CLU_1824990_0_0_1"/>
<reference evidence="2" key="1">
    <citation type="journal article" date="2014" name="Proc. Natl. Acad. Sci. U.S.A.">
        <title>Extensive sampling of basidiomycete genomes demonstrates inadequacy of the white-rot/brown-rot paradigm for wood decay fungi.</title>
        <authorList>
            <person name="Riley R."/>
            <person name="Salamov A.A."/>
            <person name="Brown D.W."/>
            <person name="Nagy L.G."/>
            <person name="Floudas D."/>
            <person name="Held B.W."/>
            <person name="Levasseur A."/>
            <person name="Lombard V."/>
            <person name="Morin E."/>
            <person name="Otillar R."/>
            <person name="Lindquist E.A."/>
            <person name="Sun H."/>
            <person name="LaButti K.M."/>
            <person name="Schmutz J."/>
            <person name="Jabbour D."/>
            <person name="Luo H."/>
            <person name="Baker S.E."/>
            <person name="Pisabarro A.G."/>
            <person name="Walton J.D."/>
            <person name="Blanchette R.A."/>
            <person name="Henrissat B."/>
            <person name="Martin F."/>
            <person name="Cullen D."/>
            <person name="Hibbett D.S."/>
            <person name="Grigoriev I.V."/>
        </authorList>
    </citation>
    <scope>NUCLEOTIDE SEQUENCE [LARGE SCALE GENOMIC DNA]</scope>
    <source>
        <strain evidence="2">FD-172 SS1</strain>
    </source>
</reference>
<proteinExistence type="predicted"/>
<sequence>MISHTHGTLRPHVWTLRSAFTARFRSRTFDMAGYRASFFYDPINILFSRPFFIFVIYISSSTISPNHHFLRPFKCFLASAARLYHVYLPLLPYGAILKSLPNFVPFASIPVSLLFPNRNFIFFSTLWSESSDGLRLATPPL</sequence>
<protein>
    <submittedName>
        <fullName evidence="1">Uncharacterized protein</fullName>
    </submittedName>
</protein>
<organism evidence="1 2">
    <name type="scientific">Botryobasidium botryosum (strain FD-172 SS1)</name>
    <dbReference type="NCBI Taxonomy" id="930990"/>
    <lineage>
        <taxon>Eukaryota</taxon>
        <taxon>Fungi</taxon>
        <taxon>Dikarya</taxon>
        <taxon>Basidiomycota</taxon>
        <taxon>Agaricomycotina</taxon>
        <taxon>Agaricomycetes</taxon>
        <taxon>Cantharellales</taxon>
        <taxon>Botryobasidiaceae</taxon>
        <taxon>Botryobasidium</taxon>
    </lineage>
</organism>
<evidence type="ECO:0000313" key="1">
    <source>
        <dbReference type="EMBL" id="KDQ13517.1"/>
    </source>
</evidence>
<name>A0A067MNQ1_BOTB1</name>
<dbReference type="EMBL" id="KL198043">
    <property type="protein sequence ID" value="KDQ13517.1"/>
    <property type="molecule type" value="Genomic_DNA"/>
</dbReference>
<keyword evidence="2" id="KW-1185">Reference proteome</keyword>
<dbReference type="AlphaFoldDB" id="A0A067MNQ1"/>